<proteinExistence type="predicted"/>
<dbReference type="Gene3D" id="1.10.10.10">
    <property type="entry name" value="Winged helix-like DNA-binding domain superfamily/Winged helix DNA-binding domain"/>
    <property type="match status" value="1"/>
</dbReference>
<reference evidence="3 4" key="1">
    <citation type="submission" date="2024-03" db="EMBL/GenBank/DDBJ databases">
        <authorList>
            <person name="Jo J.-H."/>
        </authorList>
    </citation>
    <scope>NUCLEOTIDE SEQUENCE [LARGE SCALE GENOMIC DNA]</scope>
    <source>
        <strain evidence="3 4">PS1R-30</strain>
    </source>
</reference>
<dbReference type="PROSITE" id="PS50110">
    <property type="entry name" value="RESPONSE_REGULATORY"/>
    <property type="match status" value="1"/>
</dbReference>
<feature type="domain" description="Response regulatory" evidence="2">
    <location>
        <begin position="22"/>
        <end position="140"/>
    </location>
</feature>
<comment type="caution">
    <text evidence="3">The sequence shown here is derived from an EMBL/GenBank/DDBJ whole genome shotgun (WGS) entry which is preliminary data.</text>
</comment>
<dbReference type="PANTHER" id="PTHR43228">
    <property type="entry name" value="TWO-COMPONENT RESPONSE REGULATOR"/>
    <property type="match status" value="1"/>
</dbReference>
<evidence type="ECO:0000313" key="4">
    <source>
        <dbReference type="Proteomes" id="UP001361239"/>
    </source>
</evidence>
<dbReference type="Pfam" id="PF00072">
    <property type="entry name" value="Response_reg"/>
    <property type="match status" value="1"/>
</dbReference>
<dbReference type="SUPFAM" id="SSF52172">
    <property type="entry name" value="CheY-like"/>
    <property type="match status" value="1"/>
</dbReference>
<name>A0ABU8RVE7_9SPHN</name>
<evidence type="ECO:0000259" key="2">
    <source>
        <dbReference type="PROSITE" id="PS50110"/>
    </source>
</evidence>
<evidence type="ECO:0000256" key="1">
    <source>
        <dbReference type="PROSITE-ProRule" id="PRU00169"/>
    </source>
</evidence>
<dbReference type="Gene3D" id="3.40.50.2300">
    <property type="match status" value="1"/>
</dbReference>
<gene>
    <name evidence="3" type="ORF">WG901_10450</name>
</gene>
<dbReference type="SMART" id="SM00448">
    <property type="entry name" value="REC"/>
    <property type="match status" value="1"/>
</dbReference>
<dbReference type="CDD" id="cd00156">
    <property type="entry name" value="REC"/>
    <property type="match status" value="1"/>
</dbReference>
<dbReference type="InterPro" id="IPR052048">
    <property type="entry name" value="ST_Response_Regulator"/>
</dbReference>
<evidence type="ECO:0000313" key="3">
    <source>
        <dbReference type="EMBL" id="MEJ5977055.1"/>
    </source>
</evidence>
<dbReference type="InterPro" id="IPR011006">
    <property type="entry name" value="CheY-like_superfamily"/>
</dbReference>
<protein>
    <submittedName>
        <fullName evidence="3">Response regulator transcription factor</fullName>
    </submittedName>
</protein>
<keyword evidence="4" id="KW-1185">Reference proteome</keyword>
<dbReference type="Proteomes" id="UP001361239">
    <property type="component" value="Unassembled WGS sequence"/>
</dbReference>
<dbReference type="SUPFAM" id="SSF46785">
    <property type="entry name" value="Winged helix' DNA-binding domain"/>
    <property type="match status" value="1"/>
</dbReference>
<organism evidence="3 4">
    <name type="scientific">Novosphingobium anseongense</name>
    <dbReference type="NCBI Taxonomy" id="3133436"/>
    <lineage>
        <taxon>Bacteria</taxon>
        <taxon>Pseudomonadati</taxon>
        <taxon>Pseudomonadota</taxon>
        <taxon>Alphaproteobacteria</taxon>
        <taxon>Sphingomonadales</taxon>
        <taxon>Sphingomonadaceae</taxon>
        <taxon>Novosphingobium</taxon>
    </lineage>
</organism>
<dbReference type="InterPro" id="IPR036390">
    <property type="entry name" value="WH_DNA-bd_sf"/>
</dbReference>
<accession>A0ABU8RVE7</accession>
<dbReference type="InterPro" id="IPR001789">
    <property type="entry name" value="Sig_transdc_resp-reg_receiver"/>
</dbReference>
<feature type="modified residue" description="4-aspartylphosphate" evidence="1">
    <location>
        <position position="72"/>
    </location>
</feature>
<dbReference type="EMBL" id="JBBHJZ010000002">
    <property type="protein sequence ID" value="MEJ5977055.1"/>
    <property type="molecule type" value="Genomic_DNA"/>
</dbReference>
<dbReference type="PANTHER" id="PTHR43228:SF1">
    <property type="entry name" value="TWO-COMPONENT RESPONSE REGULATOR ARR22"/>
    <property type="match status" value="1"/>
</dbReference>
<keyword evidence="1" id="KW-0597">Phosphoprotein</keyword>
<sequence>MATQLLEVPSLVADSSPVQLPSVLVVEREDPGLTHCMSVLKTLGYAHSGVTSAEEAIDRVCRDTTIQIVLTDQRMPVMDGLTMIEEIRTRLGTARAIAPIVLTDAITAELAMKCLHLGAVDVLCRPLDLMTSSAALRRAVAHLRSREDLQQQASLSNFGSQLNRLVSALESRGHDTSLARTPTNEDLAATLRAIITSRALRGRFFSSQLFADPAWEILLDLTRAQLENQEVSVSSVCIAASVPMSTALRWVGQMTDSGLLRRWPDARDGRRDLIALTDATAGHMREYLCAVHAVLRRV</sequence>
<dbReference type="RefSeq" id="WP_339587008.1">
    <property type="nucleotide sequence ID" value="NZ_JBBHJZ010000002.1"/>
</dbReference>
<dbReference type="InterPro" id="IPR036388">
    <property type="entry name" value="WH-like_DNA-bd_sf"/>
</dbReference>